<sequence>MFNEVFLIGRLVDVPDFKILQSPHGDALFHLKVGLPYDMDLNSKPEEIVSIVCWHSLAEMIKDICQPGSFISVKGRLMNMKGQPLYEHMYITYIKAETIRVLDEELKSYFLK</sequence>
<keyword evidence="1 2" id="KW-0238">DNA-binding</keyword>
<comment type="caution">
    <text evidence="3">The sequence shown here is derived from an EMBL/GenBank/DDBJ whole genome shotgun (WGS) entry which is preliminary data.</text>
</comment>
<dbReference type="PATRIC" id="fig|1410657.5.peg.1198"/>
<evidence type="ECO:0000313" key="3">
    <source>
        <dbReference type="EMBL" id="KRN51083.1"/>
    </source>
</evidence>
<dbReference type="InterPro" id="IPR000424">
    <property type="entry name" value="Primosome_PriB/ssb"/>
</dbReference>
<dbReference type="PROSITE" id="PS50935">
    <property type="entry name" value="SSB"/>
    <property type="match status" value="1"/>
</dbReference>
<gene>
    <name evidence="3" type="ORF">IV49_GL001157</name>
</gene>
<dbReference type="SUPFAM" id="SSF50249">
    <property type="entry name" value="Nucleic acid-binding proteins"/>
    <property type="match status" value="1"/>
</dbReference>
<dbReference type="AlphaFoldDB" id="A0A0R2HEY4"/>
<evidence type="ECO:0000256" key="2">
    <source>
        <dbReference type="PROSITE-ProRule" id="PRU00252"/>
    </source>
</evidence>
<dbReference type="Gene3D" id="2.40.50.140">
    <property type="entry name" value="Nucleic acid-binding proteins"/>
    <property type="match status" value="1"/>
</dbReference>
<dbReference type="Proteomes" id="UP000051841">
    <property type="component" value="Unassembled WGS sequence"/>
</dbReference>
<proteinExistence type="predicted"/>
<dbReference type="InterPro" id="IPR012340">
    <property type="entry name" value="NA-bd_OB-fold"/>
</dbReference>
<dbReference type="EMBL" id="JQBL01000003">
    <property type="protein sequence ID" value="KRN51083.1"/>
    <property type="molecule type" value="Genomic_DNA"/>
</dbReference>
<accession>A0A0R2HEY4</accession>
<evidence type="ECO:0000313" key="4">
    <source>
        <dbReference type="Proteomes" id="UP000051841"/>
    </source>
</evidence>
<dbReference type="GO" id="GO:0003697">
    <property type="term" value="F:single-stranded DNA binding"/>
    <property type="evidence" value="ECO:0007669"/>
    <property type="project" value="InterPro"/>
</dbReference>
<keyword evidence="4" id="KW-1185">Reference proteome</keyword>
<organism evidence="3 4">
    <name type="scientific">Kandleria vitulina DSM 20405</name>
    <dbReference type="NCBI Taxonomy" id="1410657"/>
    <lineage>
        <taxon>Bacteria</taxon>
        <taxon>Bacillati</taxon>
        <taxon>Bacillota</taxon>
        <taxon>Erysipelotrichia</taxon>
        <taxon>Erysipelotrichales</taxon>
        <taxon>Coprobacillaceae</taxon>
        <taxon>Kandleria</taxon>
    </lineage>
</organism>
<reference evidence="3 4" key="1">
    <citation type="journal article" date="2015" name="Genome Announc.">
        <title>Expanding the biotechnology potential of lactobacilli through comparative genomics of 213 strains and associated genera.</title>
        <authorList>
            <person name="Sun Z."/>
            <person name="Harris H.M."/>
            <person name="McCann A."/>
            <person name="Guo C."/>
            <person name="Argimon S."/>
            <person name="Zhang W."/>
            <person name="Yang X."/>
            <person name="Jeffery I.B."/>
            <person name="Cooney J.C."/>
            <person name="Kagawa T.F."/>
            <person name="Liu W."/>
            <person name="Song Y."/>
            <person name="Salvetti E."/>
            <person name="Wrobel A."/>
            <person name="Rasinkangas P."/>
            <person name="Parkhill J."/>
            <person name="Rea M.C."/>
            <person name="O'Sullivan O."/>
            <person name="Ritari J."/>
            <person name="Douillard F.P."/>
            <person name="Paul Ross R."/>
            <person name="Yang R."/>
            <person name="Briner A.E."/>
            <person name="Felis G.E."/>
            <person name="de Vos W.M."/>
            <person name="Barrangou R."/>
            <person name="Klaenhammer T.R."/>
            <person name="Caufield P.W."/>
            <person name="Cui Y."/>
            <person name="Zhang H."/>
            <person name="O'Toole P.W."/>
        </authorList>
    </citation>
    <scope>NUCLEOTIDE SEQUENCE [LARGE SCALE GENOMIC DNA]</scope>
    <source>
        <strain evidence="3 4">DSM 20405</strain>
    </source>
</reference>
<dbReference type="Pfam" id="PF00436">
    <property type="entry name" value="SSB"/>
    <property type="match status" value="1"/>
</dbReference>
<protein>
    <recommendedName>
        <fullName evidence="5">Single-stranded DNA-binding protein</fullName>
    </recommendedName>
</protein>
<evidence type="ECO:0008006" key="5">
    <source>
        <dbReference type="Google" id="ProtNLM"/>
    </source>
</evidence>
<dbReference type="RefSeq" id="WP_029070495.1">
    <property type="nucleotide sequence ID" value="NZ_JNKN01000004.1"/>
</dbReference>
<name>A0A0R2HEY4_9FIRM</name>
<evidence type="ECO:0000256" key="1">
    <source>
        <dbReference type="ARBA" id="ARBA00023125"/>
    </source>
</evidence>